<dbReference type="InterPro" id="IPR036055">
    <property type="entry name" value="LDL_receptor-like_sf"/>
</dbReference>
<dbReference type="FunFam" id="2.40.10.10:FF:000003">
    <property type="entry name" value="Transmembrane serine protease 3"/>
    <property type="match status" value="1"/>
</dbReference>
<keyword evidence="1 6" id="KW-0645">Protease</keyword>
<evidence type="ECO:0000256" key="1">
    <source>
        <dbReference type="ARBA" id="ARBA00022670"/>
    </source>
</evidence>
<evidence type="ECO:0000256" key="6">
    <source>
        <dbReference type="RuleBase" id="RU363034"/>
    </source>
</evidence>
<dbReference type="STRING" id="32507.ENSNBRP00000008369"/>
<dbReference type="PROSITE" id="PS00134">
    <property type="entry name" value="TRYPSIN_HIS"/>
    <property type="match status" value="1"/>
</dbReference>
<dbReference type="InterPro" id="IPR018114">
    <property type="entry name" value="TRYPSIN_HIS"/>
</dbReference>
<dbReference type="PANTHER" id="PTHR24252">
    <property type="entry name" value="ACROSIN-RELATED"/>
    <property type="match status" value="1"/>
</dbReference>
<dbReference type="Gene3D" id="3.10.250.10">
    <property type="entry name" value="SRCR-like domain"/>
    <property type="match status" value="1"/>
</dbReference>
<proteinExistence type="predicted"/>
<evidence type="ECO:0000313" key="8">
    <source>
        <dbReference type="Ensembl" id="ENSNBRP00000008369.1"/>
    </source>
</evidence>
<dbReference type="PANTHER" id="PTHR24252:SF27">
    <property type="entry name" value="TRANSMEMBRANE PROTEASE SERINE 3-LIKE"/>
    <property type="match status" value="1"/>
</dbReference>
<name>A0A3Q4MF15_NEOBR</name>
<protein>
    <submittedName>
        <fullName evidence="8">Transmembrane serine protease 13b</fullName>
    </submittedName>
</protein>
<dbReference type="InterPro" id="IPR009003">
    <property type="entry name" value="Peptidase_S1_PA"/>
</dbReference>
<dbReference type="InterPro" id="IPR001254">
    <property type="entry name" value="Trypsin_dom"/>
</dbReference>
<keyword evidence="5" id="KW-0325">Glycoprotein</keyword>
<dbReference type="GO" id="GO:0004252">
    <property type="term" value="F:serine-type endopeptidase activity"/>
    <property type="evidence" value="ECO:0007669"/>
    <property type="project" value="InterPro"/>
</dbReference>
<evidence type="ECO:0000259" key="7">
    <source>
        <dbReference type="PROSITE" id="PS50240"/>
    </source>
</evidence>
<dbReference type="InterPro" id="IPR001314">
    <property type="entry name" value="Peptidase_S1A"/>
</dbReference>
<dbReference type="PROSITE" id="PS00135">
    <property type="entry name" value="TRYPSIN_SER"/>
    <property type="match status" value="1"/>
</dbReference>
<evidence type="ECO:0000313" key="9">
    <source>
        <dbReference type="Proteomes" id="UP000261580"/>
    </source>
</evidence>
<dbReference type="GO" id="GO:0006508">
    <property type="term" value="P:proteolysis"/>
    <property type="evidence" value="ECO:0007669"/>
    <property type="project" value="UniProtKB-KW"/>
</dbReference>
<reference evidence="8" key="1">
    <citation type="submission" date="2025-08" db="UniProtKB">
        <authorList>
            <consortium name="Ensembl"/>
        </authorList>
    </citation>
    <scope>IDENTIFICATION</scope>
</reference>
<dbReference type="SMART" id="SM00020">
    <property type="entry name" value="Tryp_SPc"/>
    <property type="match status" value="1"/>
</dbReference>
<evidence type="ECO:0000256" key="2">
    <source>
        <dbReference type="ARBA" id="ARBA00022801"/>
    </source>
</evidence>
<reference evidence="8" key="2">
    <citation type="submission" date="2025-09" db="UniProtKB">
        <authorList>
            <consortium name="Ensembl"/>
        </authorList>
    </citation>
    <scope>IDENTIFICATION</scope>
</reference>
<dbReference type="InterPro" id="IPR001190">
    <property type="entry name" value="SRCR"/>
</dbReference>
<dbReference type="InterPro" id="IPR043504">
    <property type="entry name" value="Peptidase_S1_PA_chymotrypsin"/>
</dbReference>
<organism evidence="8 9">
    <name type="scientific">Neolamprologus brichardi</name>
    <name type="common">Fairy cichlid</name>
    <name type="synonym">Lamprologus brichardi</name>
    <dbReference type="NCBI Taxonomy" id="32507"/>
    <lineage>
        <taxon>Eukaryota</taxon>
        <taxon>Metazoa</taxon>
        <taxon>Chordata</taxon>
        <taxon>Craniata</taxon>
        <taxon>Vertebrata</taxon>
        <taxon>Euteleostomi</taxon>
        <taxon>Actinopterygii</taxon>
        <taxon>Neopterygii</taxon>
        <taxon>Teleostei</taxon>
        <taxon>Neoteleostei</taxon>
        <taxon>Acanthomorphata</taxon>
        <taxon>Ovalentaria</taxon>
        <taxon>Cichlomorphae</taxon>
        <taxon>Cichliformes</taxon>
        <taxon>Cichlidae</taxon>
        <taxon>African cichlids</taxon>
        <taxon>Pseudocrenilabrinae</taxon>
        <taxon>Lamprologini</taxon>
        <taxon>Neolamprologus</taxon>
    </lineage>
</organism>
<dbReference type="Gene3D" id="2.40.10.10">
    <property type="entry name" value="Trypsin-like serine proteases"/>
    <property type="match status" value="1"/>
</dbReference>
<dbReference type="InterPro" id="IPR036772">
    <property type="entry name" value="SRCR-like_dom_sf"/>
</dbReference>
<dbReference type="Pfam" id="PF15494">
    <property type="entry name" value="SRCR_2"/>
    <property type="match status" value="1"/>
</dbReference>
<dbReference type="GO" id="GO:0016020">
    <property type="term" value="C:membrane"/>
    <property type="evidence" value="ECO:0007669"/>
    <property type="project" value="InterPro"/>
</dbReference>
<dbReference type="PROSITE" id="PS50240">
    <property type="entry name" value="TRYPSIN_DOM"/>
    <property type="match status" value="1"/>
</dbReference>
<dbReference type="Pfam" id="PF00089">
    <property type="entry name" value="Trypsin"/>
    <property type="match status" value="1"/>
</dbReference>
<dbReference type="SUPFAM" id="SSF56487">
    <property type="entry name" value="SRCR-like"/>
    <property type="match status" value="1"/>
</dbReference>
<keyword evidence="4" id="KW-1015">Disulfide bond</keyword>
<dbReference type="PRINTS" id="PR00722">
    <property type="entry name" value="CHYMOTRYPSIN"/>
</dbReference>
<feature type="domain" description="Peptidase S1" evidence="7">
    <location>
        <begin position="164"/>
        <end position="396"/>
    </location>
</feature>
<dbReference type="GeneTree" id="ENSGT00940000159197"/>
<dbReference type="AlphaFoldDB" id="A0A3Q4MF15"/>
<dbReference type="OMA" id="PWIYSNM"/>
<dbReference type="Proteomes" id="UP000261580">
    <property type="component" value="Unassembled WGS sequence"/>
</dbReference>
<evidence type="ECO:0000256" key="3">
    <source>
        <dbReference type="ARBA" id="ARBA00022825"/>
    </source>
</evidence>
<accession>A0A3Q4MF15</accession>
<dbReference type="InterPro" id="IPR033116">
    <property type="entry name" value="TRYPSIN_SER"/>
</dbReference>
<sequence length="407" mass="44793">MAHSTSTYFKIITTYSPTTVVYGTRSATSAIHYDEHDGSNDEKTQSAVLPKDNCPNNAVKCDGKQDCQHGTDEAYCVRFGEGNSLQVKTATDDRFLPVCKQGWDDNEAKQICKQQGFRKYDHHFTLTRSAPIQARVNFCFPFFLLHGTLHCCPDCGKQQATSRIIGGTIAKIGLWPWQLSLQFRGSHVCGGVLISPDFVLSAAHCFPRDSAALSPQNWRVYGGMVSLNNLPVPYFVEKIIVNENYDTKTNDQDVVLLKLTSPVTFNDKVQPACLPAYNQNFVQGTQCWTSGFGTTQASVVSKDLMEVSVDIIDTRVCNSRDAYGGLVTNNMLCAGKLEGGKDSCQGDSGGPLVCQGESRFYLVGITSWGAGCGEKNKPGVYTRVSSVLPWIYTSMHVRVKAKRINKN</sequence>
<dbReference type="CDD" id="cd00190">
    <property type="entry name" value="Tryp_SPc"/>
    <property type="match status" value="1"/>
</dbReference>
<dbReference type="Ensembl" id="ENSNBRT00000008613.1">
    <property type="protein sequence ID" value="ENSNBRP00000008369.1"/>
    <property type="gene ID" value="ENSNBRG00000006533.1"/>
</dbReference>
<evidence type="ECO:0000256" key="4">
    <source>
        <dbReference type="ARBA" id="ARBA00023157"/>
    </source>
</evidence>
<evidence type="ECO:0000256" key="5">
    <source>
        <dbReference type="ARBA" id="ARBA00023180"/>
    </source>
</evidence>
<dbReference type="SUPFAM" id="SSF50494">
    <property type="entry name" value="Trypsin-like serine proteases"/>
    <property type="match status" value="1"/>
</dbReference>
<keyword evidence="2 6" id="KW-0378">Hydrolase</keyword>
<keyword evidence="3 6" id="KW-0720">Serine protease</keyword>
<keyword evidence="9" id="KW-1185">Reference proteome</keyword>
<dbReference type="SUPFAM" id="SSF57424">
    <property type="entry name" value="LDL receptor-like module"/>
    <property type="match status" value="1"/>
</dbReference>